<protein>
    <submittedName>
        <fullName evidence="1">Type II/IV secretion system ATPase subunit</fullName>
    </submittedName>
</protein>
<evidence type="ECO:0000313" key="2">
    <source>
        <dbReference type="Proteomes" id="UP000033636"/>
    </source>
</evidence>
<reference evidence="1" key="1">
    <citation type="submission" date="2024-07" db="EMBL/GenBank/DDBJ databases">
        <title>Metagenome and Metagenome-Assembled Genomes of Archaea from a hot spring from the geothermal field of Los Azufres, Mexico.</title>
        <authorList>
            <person name="Marin-Paredes R."/>
            <person name="Martinez-Romero E."/>
            <person name="Servin-Garciduenas L.E."/>
        </authorList>
    </citation>
    <scope>NUCLEOTIDE SEQUENCE</scope>
</reference>
<evidence type="ECO:0000313" key="1">
    <source>
        <dbReference type="EMBL" id="MFB6489677.1"/>
    </source>
</evidence>
<gene>
    <name evidence="1" type="ORF">TU35_000260</name>
</gene>
<organism evidence="1 2">
    <name type="scientific">Thermoproteus sp. AZ2</name>
    <dbReference type="NCBI Taxonomy" id="1609232"/>
    <lineage>
        <taxon>Archaea</taxon>
        <taxon>Thermoproteota</taxon>
        <taxon>Thermoprotei</taxon>
        <taxon>Thermoproteales</taxon>
        <taxon>Thermoproteaceae</taxon>
        <taxon>Thermoproteus</taxon>
    </lineage>
</organism>
<name>A0ACC6UXZ6_9CREN</name>
<dbReference type="EMBL" id="JZWT02000001">
    <property type="protein sequence ID" value="MFB6489677.1"/>
    <property type="molecule type" value="Genomic_DNA"/>
</dbReference>
<comment type="caution">
    <text evidence="1">The sequence shown here is derived from an EMBL/GenBank/DDBJ whole genome shotgun (WGS) entry which is preliminary data.</text>
</comment>
<accession>A0ACC6UXZ6</accession>
<dbReference type="Proteomes" id="UP000033636">
    <property type="component" value="Unassembled WGS sequence"/>
</dbReference>
<proteinExistence type="predicted"/>
<sequence>MSSPEDILETYEVGPGIYAAIYKSGGLLRYRAVEPRLTADEEATLKRLKEALSDFLPGEEPKRDEGYLSRAVKEAARRFRVEVPESAWDKIFYYLKRDLLGYGKIDPLLRDPLIEDVHLDGPGVPVYVWHTKWESLPTDVTLDREEVERLVQRVASFAGRHISYAQPILEAMSPEGFRVEIVYPPVSAAPAFTIRKYFMSPITLVDMIKMGTASPELVAYLWLMLDYGRNIVIVGPTGAGKTTLLNALLYLIRPTAKIITIEDTREINIVHEHWQALVTRPSFDPSVRAVTAFDLLQVAMRSRPDYVIVGEIRGEEAYVLFQAFASGHSGATTIHADTVEDAVRRLLSRPMSVPPVLLSLAHIFVRILRVRRGGNVVRRIVEVYENLGGESPQLRLVFKWDPQSDAISRVAPSALLEAVSKSFFVELQELEEDLKAREEAISLMHKHGLSSPVAVARVASAYYLNREEALKRLREGKLP</sequence>